<dbReference type="PROSITE" id="PS51194">
    <property type="entry name" value="HELICASE_CTER"/>
    <property type="match status" value="1"/>
</dbReference>
<comment type="catalytic activity">
    <reaction evidence="10">
        <text>Couples ATP hydrolysis with the unwinding of duplex DNA by translocating in the 3'-5' direction.</text>
        <dbReference type="EC" id="5.6.2.4"/>
    </reaction>
</comment>
<keyword evidence="7" id="KW-0067">ATP-binding</keyword>
<dbReference type="Pfam" id="PF00570">
    <property type="entry name" value="HRDC"/>
    <property type="match status" value="1"/>
</dbReference>
<evidence type="ECO:0000259" key="15">
    <source>
        <dbReference type="PROSITE" id="PS50967"/>
    </source>
</evidence>
<evidence type="ECO:0000256" key="5">
    <source>
        <dbReference type="ARBA" id="ARBA00022801"/>
    </source>
</evidence>
<dbReference type="CDD" id="cd17920">
    <property type="entry name" value="DEXHc_RecQ"/>
    <property type="match status" value="1"/>
</dbReference>
<evidence type="ECO:0000256" key="2">
    <source>
        <dbReference type="ARBA" id="ARBA00005446"/>
    </source>
</evidence>
<dbReference type="GO" id="GO:0046872">
    <property type="term" value="F:metal ion binding"/>
    <property type="evidence" value="ECO:0007669"/>
    <property type="project" value="UniProtKB-KW"/>
</dbReference>
<dbReference type="CDD" id="cd18794">
    <property type="entry name" value="SF2_C_RecQ"/>
    <property type="match status" value="1"/>
</dbReference>
<dbReference type="GO" id="GO:0016787">
    <property type="term" value="F:hydrolase activity"/>
    <property type="evidence" value="ECO:0007669"/>
    <property type="project" value="UniProtKB-KW"/>
</dbReference>
<evidence type="ECO:0000256" key="3">
    <source>
        <dbReference type="ARBA" id="ARBA00022723"/>
    </source>
</evidence>
<dbReference type="GO" id="GO:0043138">
    <property type="term" value="F:3'-5' DNA helicase activity"/>
    <property type="evidence" value="ECO:0007669"/>
    <property type="project" value="UniProtKB-EC"/>
</dbReference>
<dbReference type="EMBL" id="BQKV01000109">
    <property type="protein sequence ID" value="GJN65825.1"/>
    <property type="molecule type" value="Genomic_DNA"/>
</dbReference>
<organism evidence="18 19">
    <name type="scientific">Faecalibacterium gallinarum</name>
    <dbReference type="NCBI Taxonomy" id="2903556"/>
    <lineage>
        <taxon>Bacteria</taxon>
        <taxon>Bacillati</taxon>
        <taxon>Bacillota</taxon>
        <taxon>Clostridia</taxon>
        <taxon>Eubacteriales</taxon>
        <taxon>Oscillospiraceae</taxon>
        <taxon>Faecalibacterium</taxon>
    </lineage>
</organism>
<dbReference type="InterPro" id="IPR044876">
    <property type="entry name" value="HRDC_dom_sf"/>
</dbReference>
<evidence type="ECO:0000313" key="19">
    <source>
        <dbReference type="Proteomes" id="UP001055185"/>
    </source>
</evidence>
<dbReference type="Pfam" id="PF16124">
    <property type="entry name" value="RecQ_Zn_bind"/>
    <property type="match status" value="1"/>
</dbReference>
<keyword evidence="5" id="KW-0378">Hydrolase</keyword>
<keyword evidence="6" id="KW-0347">Helicase</keyword>
<dbReference type="InterPro" id="IPR027417">
    <property type="entry name" value="P-loop_NTPase"/>
</dbReference>
<dbReference type="AlphaFoldDB" id="A0AA37J0V4"/>
<feature type="domain" description="Helicase ATP-binding" evidence="16">
    <location>
        <begin position="39"/>
        <end position="208"/>
    </location>
</feature>
<dbReference type="Pfam" id="PF00271">
    <property type="entry name" value="Helicase_C"/>
    <property type="match status" value="1"/>
</dbReference>
<evidence type="ECO:0000259" key="16">
    <source>
        <dbReference type="PROSITE" id="PS51192"/>
    </source>
</evidence>
<keyword evidence="19" id="KW-1185">Reference proteome</keyword>
<evidence type="ECO:0000313" key="18">
    <source>
        <dbReference type="EMBL" id="GJN65825.1"/>
    </source>
</evidence>
<dbReference type="Pfam" id="PF00270">
    <property type="entry name" value="DEAD"/>
    <property type="match status" value="1"/>
</dbReference>
<dbReference type="PANTHER" id="PTHR13710:SF105">
    <property type="entry name" value="ATP-DEPENDENT DNA HELICASE Q1"/>
    <property type="match status" value="1"/>
</dbReference>
<keyword evidence="9" id="KW-0413">Isomerase</keyword>
<evidence type="ECO:0000256" key="9">
    <source>
        <dbReference type="ARBA" id="ARBA00023235"/>
    </source>
</evidence>
<dbReference type="InterPro" id="IPR014001">
    <property type="entry name" value="Helicase_ATP-bd"/>
</dbReference>
<dbReference type="GO" id="GO:0005737">
    <property type="term" value="C:cytoplasm"/>
    <property type="evidence" value="ECO:0007669"/>
    <property type="project" value="TreeGrafter"/>
</dbReference>
<comment type="similarity">
    <text evidence="2">Belongs to the helicase family. RecQ subfamily.</text>
</comment>
<evidence type="ECO:0000259" key="17">
    <source>
        <dbReference type="PROSITE" id="PS51194"/>
    </source>
</evidence>
<keyword evidence="8" id="KW-0238">DNA-binding</keyword>
<evidence type="ECO:0000256" key="13">
    <source>
        <dbReference type="ARBA" id="ARBA00044550"/>
    </source>
</evidence>
<proteinExistence type="inferred from homology"/>
<sequence>MEAFYFTGFSEKRDMQEAINVLKKYFGYDTFRPGQEEIVRQLLAGRDVLAVMPTGAGKSVCYQVPALLLPGITIVVSPLVSLMRDQVGALVQAGVKAAFLNNSLNDRQKALMLQRARAGWYKIIYVAPERLEMPGFLHFAREQRISMVAVDEAHCISQWGQDFRPSYLKIQQFIDQLPARPVVGAFTATATARVREDIRAALDLRTPYEVTASFDRPNLFFETRQMVSSEKPARLLELILEQGDKTGIVYCSTTRQVDEVTVLLMSHRIRAAAYHAKLAPEVRQKNQDDFLYDRIQVMVATNAFGMGINKPNVRFVIHYNMPKDLESYYQEAGRAGRDGEPARCVLLYAGMDVRTIRFLMEREQENQTDLPPEVKTEAAEKAEERLKYMTYYSTTRRCLRGFILGYFGQKAPARCGRCSACLALEREERAAAARMEAARQNPPPRRSAPKAAPDEFDQKLLSALYGLRKRLAARAKIPAFLVLGDAALREICAKKPVSLDEFRSIPGVNEAKTARYGVSFVRLVQEMLDSRNG</sequence>
<dbReference type="EC" id="5.6.2.4" evidence="11"/>
<evidence type="ECO:0000256" key="11">
    <source>
        <dbReference type="ARBA" id="ARBA00034808"/>
    </source>
</evidence>
<feature type="region of interest" description="Disordered" evidence="14">
    <location>
        <begin position="433"/>
        <end position="453"/>
    </location>
</feature>
<dbReference type="Proteomes" id="UP001055185">
    <property type="component" value="Unassembled WGS sequence"/>
</dbReference>
<dbReference type="InterPro" id="IPR001650">
    <property type="entry name" value="Helicase_C-like"/>
</dbReference>
<dbReference type="InterPro" id="IPR010997">
    <property type="entry name" value="HRDC-like_sf"/>
</dbReference>
<evidence type="ECO:0000256" key="7">
    <source>
        <dbReference type="ARBA" id="ARBA00022840"/>
    </source>
</evidence>
<dbReference type="SMART" id="SM00490">
    <property type="entry name" value="HELICc"/>
    <property type="match status" value="1"/>
</dbReference>
<reference evidence="18" key="1">
    <citation type="journal article" date="2022" name="Int. J. Syst. Evol. Microbiol.">
        <title>Genome-based, phenotypic and chemotaxonomic classification of Faecalibacterium strains: proposal of three novel species Faecalibacterium duncaniae sp. nov., Faecalibacterium hattorii sp. nov. and Faecalibacterium gallinarum sp. nov. .</title>
        <authorList>
            <person name="Sakamoto M."/>
            <person name="Sakurai N."/>
            <person name="Tanno H."/>
            <person name="Iino T."/>
            <person name="Ohkuma M."/>
            <person name="Endo A."/>
        </authorList>
    </citation>
    <scope>NUCLEOTIDE SEQUENCE</scope>
    <source>
        <strain evidence="18">JCM 17207</strain>
    </source>
</reference>
<feature type="domain" description="HRDC" evidence="15">
    <location>
        <begin position="454"/>
        <end position="533"/>
    </location>
</feature>
<evidence type="ECO:0000256" key="8">
    <source>
        <dbReference type="ARBA" id="ARBA00023125"/>
    </source>
</evidence>
<dbReference type="PROSITE" id="PS50967">
    <property type="entry name" value="HRDC"/>
    <property type="match status" value="1"/>
</dbReference>
<evidence type="ECO:0000256" key="6">
    <source>
        <dbReference type="ARBA" id="ARBA00022806"/>
    </source>
</evidence>
<evidence type="ECO:0000256" key="10">
    <source>
        <dbReference type="ARBA" id="ARBA00034617"/>
    </source>
</evidence>
<dbReference type="PANTHER" id="PTHR13710">
    <property type="entry name" value="DNA HELICASE RECQ FAMILY MEMBER"/>
    <property type="match status" value="1"/>
</dbReference>
<evidence type="ECO:0000256" key="1">
    <source>
        <dbReference type="ARBA" id="ARBA00001946"/>
    </source>
</evidence>
<dbReference type="InterPro" id="IPR032284">
    <property type="entry name" value="RecQ_Zn-bd"/>
</dbReference>
<dbReference type="SUPFAM" id="SSF52540">
    <property type="entry name" value="P-loop containing nucleoside triphosphate hydrolases"/>
    <property type="match status" value="1"/>
</dbReference>
<dbReference type="GO" id="GO:0009378">
    <property type="term" value="F:four-way junction helicase activity"/>
    <property type="evidence" value="ECO:0007669"/>
    <property type="project" value="TreeGrafter"/>
</dbReference>
<evidence type="ECO:0000256" key="12">
    <source>
        <dbReference type="ARBA" id="ARBA00044535"/>
    </source>
</evidence>
<evidence type="ECO:0000256" key="14">
    <source>
        <dbReference type="SAM" id="MobiDB-lite"/>
    </source>
</evidence>
<dbReference type="NCBIfam" id="TIGR00614">
    <property type="entry name" value="recQ_fam"/>
    <property type="match status" value="1"/>
</dbReference>
<feature type="domain" description="Helicase C-terminal" evidence="17">
    <location>
        <begin position="234"/>
        <end position="378"/>
    </location>
</feature>
<dbReference type="PROSITE" id="PS51192">
    <property type="entry name" value="HELICASE_ATP_BIND_1"/>
    <property type="match status" value="1"/>
</dbReference>
<dbReference type="SUPFAM" id="SSF47819">
    <property type="entry name" value="HRDC-like"/>
    <property type="match status" value="1"/>
</dbReference>
<gene>
    <name evidence="18" type="ORF">JCM17207_24500</name>
</gene>
<protein>
    <recommendedName>
        <fullName evidence="12">ATP-dependent DNA helicase RecQ</fullName>
        <ecNumber evidence="11">5.6.2.4</ecNumber>
    </recommendedName>
    <alternativeName>
        <fullName evidence="13">DNA 3'-5' helicase RecQ</fullName>
    </alternativeName>
</protein>
<comment type="cofactor">
    <cofactor evidence="1">
        <name>Mg(2+)</name>
        <dbReference type="ChEBI" id="CHEBI:18420"/>
    </cofactor>
</comment>
<accession>A0AA37J0V4</accession>
<dbReference type="GO" id="GO:0043590">
    <property type="term" value="C:bacterial nucleoid"/>
    <property type="evidence" value="ECO:0007669"/>
    <property type="project" value="TreeGrafter"/>
</dbReference>
<dbReference type="Gene3D" id="1.10.150.80">
    <property type="entry name" value="HRDC domain"/>
    <property type="match status" value="1"/>
</dbReference>
<dbReference type="GO" id="GO:0003677">
    <property type="term" value="F:DNA binding"/>
    <property type="evidence" value="ECO:0007669"/>
    <property type="project" value="UniProtKB-KW"/>
</dbReference>
<dbReference type="Gene3D" id="3.40.50.300">
    <property type="entry name" value="P-loop containing nucleotide triphosphate hydrolases"/>
    <property type="match status" value="2"/>
</dbReference>
<keyword evidence="3" id="KW-0479">Metal-binding</keyword>
<dbReference type="InterPro" id="IPR002121">
    <property type="entry name" value="HRDC_dom"/>
</dbReference>
<name>A0AA37J0V4_9FIRM</name>
<comment type="caution">
    <text evidence="18">The sequence shown here is derived from an EMBL/GenBank/DDBJ whole genome shotgun (WGS) entry which is preliminary data.</text>
</comment>
<dbReference type="SMART" id="SM00341">
    <property type="entry name" value="HRDC"/>
    <property type="match status" value="1"/>
</dbReference>
<dbReference type="GO" id="GO:0006310">
    <property type="term" value="P:DNA recombination"/>
    <property type="evidence" value="ECO:0007669"/>
    <property type="project" value="InterPro"/>
</dbReference>
<dbReference type="GO" id="GO:0030894">
    <property type="term" value="C:replisome"/>
    <property type="evidence" value="ECO:0007669"/>
    <property type="project" value="TreeGrafter"/>
</dbReference>
<keyword evidence="4" id="KW-0547">Nucleotide-binding</keyword>
<dbReference type="InterPro" id="IPR004589">
    <property type="entry name" value="DNA_helicase_ATP-dep_RecQ"/>
</dbReference>
<dbReference type="GO" id="GO:0006281">
    <property type="term" value="P:DNA repair"/>
    <property type="evidence" value="ECO:0007669"/>
    <property type="project" value="TreeGrafter"/>
</dbReference>
<dbReference type="GO" id="GO:0005524">
    <property type="term" value="F:ATP binding"/>
    <property type="evidence" value="ECO:0007669"/>
    <property type="project" value="UniProtKB-KW"/>
</dbReference>
<dbReference type="InterPro" id="IPR011545">
    <property type="entry name" value="DEAD/DEAH_box_helicase_dom"/>
</dbReference>
<dbReference type="FunFam" id="3.40.50.300:FF:000296">
    <property type="entry name" value="ATP-dependent DNA helicase RecQ"/>
    <property type="match status" value="1"/>
</dbReference>
<evidence type="ECO:0000256" key="4">
    <source>
        <dbReference type="ARBA" id="ARBA00022741"/>
    </source>
</evidence>
<dbReference type="SMART" id="SM00487">
    <property type="entry name" value="DEXDc"/>
    <property type="match status" value="1"/>
</dbReference>